<dbReference type="SUPFAM" id="SSF55797">
    <property type="entry name" value="PR-1-like"/>
    <property type="match status" value="1"/>
</dbReference>
<dbReference type="Gene3D" id="3.40.33.10">
    <property type="entry name" value="CAP"/>
    <property type="match status" value="1"/>
</dbReference>
<dbReference type="Pfam" id="PF00188">
    <property type="entry name" value="CAP"/>
    <property type="match status" value="1"/>
</dbReference>
<proteinExistence type="predicted"/>
<sequence length="230" mass="24771">MARSAGSRNVCRSPQYLGTARRQLAHLVAYLAVALAFAVAMAPFSSFTLGTAYAQAARAPFAPGDPVPAVVLQAYAELPNAPMDPAAAEVELVDRINALRVAWGERPLVMDGVLIALARERSADMAERNFVSHDIPGVGYGPKWAQTQLAGGLYVYIGENLGLSPFPSEMMAQTLFDAWVQSPTHLENLVRPEFKRVGIGVVEAPGPVEGMTRKFVTQYFADSARPLARV</sequence>
<reference evidence="2" key="1">
    <citation type="submission" date="2020-02" db="EMBL/GenBank/DDBJ databases">
        <authorList>
            <person name="Meier V. D."/>
        </authorList>
    </citation>
    <scope>NUCLEOTIDE SEQUENCE</scope>
    <source>
        <strain evidence="2">AVDCRST_MAG77</strain>
    </source>
</reference>
<organism evidence="2">
    <name type="scientific">uncultured Chloroflexota bacterium</name>
    <dbReference type="NCBI Taxonomy" id="166587"/>
    <lineage>
        <taxon>Bacteria</taxon>
        <taxon>Bacillati</taxon>
        <taxon>Chloroflexota</taxon>
        <taxon>environmental samples</taxon>
    </lineage>
</organism>
<dbReference type="InterPro" id="IPR035940">
    <property type="entry name" value="CAP_sf"/>
</dbReference>
<accession>A0A6J4JKY0</accession>
<dbReference type="EMBL" id="CADCTC010000207">
    <property type="protein sequence ID" value="CAA9281227.1"/>
    <property type="molecule type" value="Genomic_DNA"/>
</dbReference>
<evidence type="ECO:0000259" key="1">
    <source>
        <dbReference type="Pfam" id="PF00188"/>
    </source>
</evidence>
<evidence type="ECO:0000313" key="2">
    <source>
        <dbReference type="EMBL" id="CAA9281227.1"/>
    </source>
</evidence>
<dbReference type="AlphaFoldDB" id="A0A6J4JKY0"/>
<protein>
    <recommendedName>
        <fullName evidence="1">SCP domain-containing protein</fullName>
    </recommendedName>
</protein>
<feature type="domain" description="SCP" evidence="1">
    <location>
        <begin position="93"/>
        <end position="219"/>
    </location>
</feature>
<gene>
    <name evidence="2" type="ORF">AVDCRST_MAG77-3859</name>
</gene>
<dbReference type="CDD" id="cd05379">
    <property type="entry name" value="CAP_bacterial"/>
    <property type="match status" value="1"/>
</dbReference>
<dbReference type="InterPro" id="IPR014044">
    <property type="entry name" value="CAP_dom"/>
</dbReference>
<dbReference type="PANTHER" id="PTHR31157">
    <property type="entry name" value="SCP DOMAIN-CONTAINING PROTEIN"/>
    <property type="match status" value="1"/>
</dbReference>
<dbReference type="PANTHER" id="PTHR31157:SF1">
    <property type="entry name" value="SCP DOMAIN-CONTAINING PROTEIN"/>
    <property type="match status" value="1"/>
</dbReference>
<name>A0A6J4JKY0_9CHLR</name>